<organism evidence="2 3">
    <name type="scientific">Pelomonas lactea</name>
    <dbReference type="NCBI Taxonomy" id="3299030"/>
    <lineage>
        <taxon>Bacteria</taxon>
        <taxon>Pseudomonadati</taxon>
        <taxon>Pseudomonadota</taxon>
        <taxon>Betaproteobacteria</taxon>
        <taxon>Burkholderiales</taxon>
        <taxon>Sphaerotilaceae</taxon>
        <taxon>Roseateles</taxon>
    </lineage>
</organism>
<name>A0ABW7GQC3_9BURK</name>
<dbReference type="Proteomes" id="UP001606302">
    <property type="component" value="Unassembled WGS sequence"/>
</dbReference>
<reference evidence="2 3" key="1">
    <citation type="submission" date="2024-08" db="EMBL/GenBank/DDBJ databases">
        <authorList>
            <person name="Lu H."/>
        </authorList>
    </citation>
    <scope>NUCLEOTIDE SEQUENCE [LARGE SCALE GENOMIC DNA]</scope>
    <source>
        <strain evidence="2 3">DXS20W</strain>
    </source>
</reference>
<dbReference type="InterPro" id="IPR011010">
    <property type="entry name" value="DNA_brk_join_enz"/>
</dbReference>
<keyword evidence="1" id="KW-0233">DNA recombination</keyword>
<evidence type="ECO:0000313" key="2">
    <source>
        <dbReference type="EMBL" id="MFG6464168.1"/>
    </source>
</evidence>
<keyword evidence="3" id="KW-1185">Reference proteome</keyword>
<gene>
    <name evidence="2" type="ORF">ACG04Q_21545</name>
</gene>
<comment type="caution">
    <text evidence="2">The sequence shown here is derived from an EMBL/GenBank/DDBJ whole genome shotgun (WGS) entry which is preliminary data.</text>
</comment>
<dbReference type="EMBL" id="JBIGHX010000009">
    <property type="protein sequence ID" value="MFG6464168.1"/>
    <property type="molecule type" value="Genomic_DNA"/>
</dbReference>
<evidence type="ECO:0000256" key="1">
    <source>
        <dbReference type="ARBA" id="ARBA00023172"/>
    </source>
</evidence>
<dbReference type="SUPFAM" id="SSF56349">
    <property type="entry name" value="DNA breaking-rejoining enzymes"/>
    <property type="match status" value="1"/>
</dbReference>
<protein>
    <submittedName>
        <fullName evidence="2">Site-specific integrase</fullName>
    </submittedName>
</protein>
<evidence type="ECO:0000313" key="3">
    <source>
        <dbReference type="Proteomes" id="UP001606302"/>
    </source>
</evidence>
<dbReference type="InterPro" id="IPR013762">
    <property type="entry name" value="Integrase-like_cat_sf"/>
</dbReference>
<accession>A0ABW7GQC3</accession>
<dbReference type="Gene3D" id="1.10.443.10">
    <property type="entry name" value="Intergrase catalytic core"/>
    <property type="match status" value="1"/>
</dbReference>
<sequence>MFKDVVLEAGAHHWRLAASALYPDAEPIINWRKLLPVDKGTKHQRAYLTKSSKEFLEALIDMPSAQRRGTLSHATVENWWRWLRRLVVWMVERDLWRFSQLGPEAMLEFLRERSVAADGSGERLRNGNVFVVLMRWLWDLRFDYTASLRVNPSDLMYEIDRLFPPKQRHGWKAVDEAVALPLLRDAIWWLKVHGTTLQATLRKRALLERGFVGITADARSKARTQAYRAFAAEPEFADMARDLGMEGARPYYALRRAVNCTEGACLIILLFMVGFRCRELVSMDSDAMVREDSEAGEPLYRLRGVAAKKGGEARTWVASGPVVDAVEYLVSMHVDARTFAGQKALLIGRRGGNPVVAGSAAKRISTHSIGPRMLCFANSAFRDDRPRLKHLHPHSARKTFARFVVLRDKRALESLAYHYGHTHRLITDGCYVGSDIELAQMVNEESRRDLAAGLTDILSSSVIAGKAAGNLQKFAGSGTSKLRGRKALESLVDRLIGQGVQLAPCDWGYCVYSQALSACRGDALGPNEANRSAEVCSSCANFVVTDKHRGWWTERAERDAQFLDTKGLPAQTVAWVQRRLDGTHQVLRSLNAGRLHATSQNQSE</sequence>
<proteinExistence type="predicted"/>
<dbReference type="RefSeq" id="WP_394513485.1">
    <property type="nucleotide sequence ID" value="NZ_JBIGHX010000009.1"/>
</dbReference>